<keyword evidence="1" id="KW-0732">Signal</keyword>
<comment type="caution">
    <text evidence="2">The sequence shown here is derived from an EMBL/GenBank/DDBJ whole genome shotgun (WGS) entry which is preliminary data.</text>
</comment>
<feature type="signal peptide" evidence="1">
    <location>
        <begin position="1"/>
        <end position="25"/>
    </location>
</feature>
<feature type="chain" id="PRO_5009177726" evidence="1">
    <location>
        <begin position="26"/>
        <end position="233"/>
    </location>
</feature>
<dbReference type="Proteomes" id="UP000094764">
    <property type="component" value="Unassembled WGS sequence"/>
</dbReference>
<sequence length="233" mass="25761">MKKMLSLVLCTIITVGFVAPSVVFADEQSQTTEVSEVSSSTNTFEKIKSFVDSEISFDGSRYILNDPAEIESFLIQNECQVSSETNTEFSGAKYFEYILKNIEKMNAKLAEGNYHTTVDNGIEKNIPLTRQAKPEMPYRLTSHWWGLKFQSFGHNGTIDLKRLFSDSIGLQIAAAGVLACSPAAVFGIIPALGVGYDTLVLNAITALIEKEQDKKGIQVDTNNWVPHFSVYAN</sequence>
<dbReference type="RefSeq" id="WP_069635316.1">
    <property type="nucleotide sequence ID" value="NZ_JXKZ01000010.1"/>
</dbReference>
<evidence type="ECO:0000256" key="1">
    <source>
        <dbReference type="SAM" id="SignalP"/>
    </source>
</evidence>
<accession>A0A1E5GRX3</accession>
<evidence type="ECO:0000313" key="3">
    <source>
        <dbReference type="Proteomes" id="UP000094764"/>
    </source>
</evidence>
<reference evidence="3" key="1">
    <citation type="submission" date="2016-09" db="EMBL/GenBank/DDBJ databases">
        <authorList>
            <person name="Gulvik C.A."/>
        </authorList>
    </citation>
    <scope>NUCLEOTIDE SEQUENCE [LARGE SCALE GENOMIC DNA]</scope>
    <source>
        <strain evidence="3">LMG 26306</strain>
    </source>
</reference>
<protein>
    <submittedName>
        <fullName evidence="2">Uncharacterized protein</fullName>
    </submittedName>
</protein>
<organism evidence="2 3">
    <name type="scientific">Enterococcus quebecensis</name>
    <dbReference type="NCBI Taxonomy" id="903983"/>
    <lineage>
        <taxon>Bacteria</taxon>
        <taxon>Bacillati</taxon>
        <taxon>Bacillota</taxon>
        <taxon>Bacilli</taxon>
        <taxon>Lactobacillales</taxon>
        <taxon>Enterococcaceae</taxon>
        <taxon>Enterococcus</taxon>
    </lineage>
</organism>
<evidence type="ECO:0000313" key="2">
    <source>
        <dbReference type="EMBL" id="OEG15432.1"/>
    </source>
</evidence>
<gene>
    <name evidence="2" type="ORF">BCR23_08150</name>
</gene>
<dbReference type="AlphaFoldDB" id="A0A1E5GRX3"/>
<proteinExistence type="predicted"/>
<name>A0A1E5GRX3_9ENTE</name>
<keyword evidence="3" id="KW-1185">Reference proteome</keyword>
<dbReference type="EMBL" id="MIKB01000015">
    <property type="protein sequence ID" value="OEG15432.1"/>
    <property type="molecule type" value="Genomic_DNA"/>
</dbReference>